<evidence type="ECO:0000313" key="2">
    <source>
        <dbReference type="EMBL" id="KAH9371298.1"/>
    </source>
</evidence>
<dbReference type="AlphaFoldDB" id="A0A9J6G785"/>
<reference evidence="2 3" key="1">
    <citation type="journal article" date="2020" name="Cell">
        <title>Large-Scale Comparative Analyses of Tick Genomes Elucidate Their Genetic Diversity and Vector Capacities.</title>
        <authorList>
            <consortium name="Tick Genome and Microbiome Consortium (TIGMIC)"/>
            <person name="Jia N."/>
            <person name="Wang J."/>
            <person name="Shi W."/>
            <person name="Du L."/>
            <person name="Sun Y."/>
            <person name="Zhan W."/>
            <person name="Jiang J.F."/>
            <person name="Wang Q."/>
            <person name="Zhang B."/>
            <person name="Ji P."/>
            <person name="Bell-Sakyi L."/>
            <person name="Cui X.M."/>
            <person name="Yuan T.T."/>
            <person name="Jiang B.G."/>
            <person name="Yang W.F."/>
            <person name="Lam T.T."/>
            <person name="Chang Q.C."/>
            <person name="Ding S.J."/>
            <person name="Wang X.J."/>
            <person name="Zhu J.G."/>
            <person name="Ruan X.D."/>
            <person name="Zhao L."/>
            <person name="Wei J.T."/>
            <person name="Ye R.Z."/>
            <person name="Que T.C."/>
            <person name="Du C.H."/>
            <person name="Zhou Y.H."/>
            <person name="Cheng J.X."/>
            <person name="Dai P.F."/>
            <person name="Guo W.B."/>
            <person name="Han X.H."/>
            <person name="Huang E.J."/>
            <person name="Li L.F."/>
            <person name="Wei W."/>
            <person name="Gao Y.C."/>
            <person name="Liu J.Z."/>
            <person name="Shao H.Z."/>
            <person name="Wang X."/>
            <person name="Wang C.C."/>
            <person name="Yang T.C."/>
            <person name="Huo Q.B."/>
            <person name="Li W."/>
            <person name="Chen H.Y."/>
            <person name="Chen S.E."/>
            <person name="Zhou L.G."/>
            <person name="Ni X.B."/>
            <person name="Tian J.H."/>
            <person name="Sheng Y."/>
            <person name="Liu T."/>
            <person name="Pan Y.S."/>
            <person name="Xia L.Y."/>
            <person name="Li J."/>
            <person name="Zhao F."/>
            <person name="Cao W.C."/>
        </authorList>
    </citation>
    <scope>NUCLEOTIDE SEQUENCE [LARGE SCALE GENOMIC DNA]</scope>
    <source>
        <strain evidence="2">HaeL-2018</strain>
    </source>
</reference>
<protein>
    <submittedName>
        <fullName evidence="2">Uncharacterized protein</fullName>
    </submittedName>
</protein>
<dbReference type="Proteomes" id="UP000821853">
    <property type="component" value="Chromosome 3"/>
</dbReference>
<evidence type="ECO:0000313" key="3">
    <source>
        <dbReference type="Proteomes" id="UP000821853"/>
    </source>
</evidence>
<keyword evidence="3" id="KW-1185">Reference proteome</keyword>
<dbReference type="EMBL" id="JABSTR010000005">
    <property type="protein sequence ID" value="KAH9371298.1"/>
    <property type="molecule type" value="Genomic_DNA"/>
</dbReference>
<dbReference type="VEuPathDB" id="VectorBase:HLOH_044801"/>
<organism evidence="2 3">
    <name type="scientific">Haemaphysalis longicornis</name>
    <name type="common">Bush tick</name>
    <dbReference type="NCBI Taxonomy" id="44386"/>
    <lineage>
        <taxon>Eukaryota</taxon>
        <taxon>Metazoa</taxon>
        <taxon>Ecdysozoa</taxon>
        <taxon>Arthropoda</taxon>
        <taxon>Chelicerata</taxon>
        <taxon>Arachnida</taxon>
        <taxon>Acari</taxon>
        <taxon>Parasitiformes</taxon>
        <taxon>Ixodida</taxon>
        <taxon>Ixodoidea</taxon>
        <taxon>Ixodidae</taxon>
        <taxon>Haemaphysalinae</taxon>
        <taxon>Haemaphysalis</taxon>
    </lineage>
</organism>
<comment type="caution">
    <text evidence="2">The sequence shown here is derived from an EMBL/GenBank/DDBJ whole genome shotgun (WGS) entry which is preliminary data.</text>
</comment>
<feature type="compositionally biased region" description="Polar residues" evidence="1">
    <location>
        <begin position="29"/>
        <end position="39"/>
    </location>
</feature>
<sequence>MDEKKKNFPPRGTTPRRARSSTLLKLKDSITSAVSTAGPSSDRKEVKASHVCGRREGAVQLVYEHASEKHAFARINATAKSPQLCLPALLPRFQGNQRVAAEV</sequence>
<proteinExistence type="predicted"/>
<accession>A0A9J6G785</accession>
<name>A0A9J6G785_HAELO</name>
<gene>
    <name evidence="2" type="ORF">HPB48_015808</name>
</gene>
<feature type="region of interest" description="Disordered" evidence="1">
    <location>
        <begin position="1"/>
        <end position="49"/>
    </location>
</feature>
<evidence type="ECO:0000256" key="1">
    <source>
        <dbReference type="SAM" id="MobiDB-lite"/>
    </source>
</evidence>